<dbReference type="Pfam" id="PF13535">
    <property type="entry name" value="ATP-grasp_4"/>
    <property type="match status" value="1"/>
</dbReference>
<keyword evidence="3" id="KW-1185">Reference proteome</keyword>
<dbReference type="Gene3D" id="3.30.470.20">
    <property type="entry name" value="ATP-grasp fold, B domain"/>
    <property type="match status" value="1"/>
</dbReference>
<dbReference type="EMBL" id="JAVREH010000006">
    <property type="protein sequence ID" value="MDT0261031.1"/>
    <property type="molecule type" value="Genomic_DNA"/>
</dbReference>
<feature type="region of interest" description="Disordered" evidence="1">
    <location>
        <begin position="1"/>
        <end position="30"/>
    </location>
</feature>
<protein>
    <submittedName>
        <fullName evidence="2">ATP-grasp domain-containing protein</fullName>
    </submittedName>
</protein>
<name>A0ABU2J7R3_9ACTN</name>
<dbReference type="Proteomes" id="UP001183176">
    <property type="component" value="Unassembled WGS sequence"/>
</dbReference>
<dbReference type="SUPFAM" id="SSF56059">
    <property type="entry name" value="Glutathione synthetase ATP-binding domain-like"/>
    <property type="match status" value="1"/>
</dbReference>
<comment type="caution">
    <text evidence="2">The sequence shown here is derived from an EMBL/GenBank/DDBJ whole genome shotgun (WGS) entry which is preliminary data.</text>
</comment>
<organism evidence="2 3">
    <name type="scientific">Jatrophihabitans lederbergiae</name>
    <dbReference type="NCBI Taxonomy" id="3075547"/>
    <lineage>
        <taxon>Bacteria</taxon>
        <taxon>Bacillati</taxon>
        <taxon>Actinomycetota</taxon>
        <taxon>Actinomycetes</taxon>
        <taxon>Jatrophihabitantales</taxon>
        <taxon>Jatrophihabitantaceae</taxon>
        <taxon>Jatrophihabitans</taxon>
    </lineage>
</organism>
<proteinExistence type="predicted"/>
<evidence type="ECO:0000313" key="2">
    <source>
        <dbReference type="EMBL" id="MDT0261031.1"/>
    </source>
</evidence>
<accession>A0ABU2J7R3</accession>
<feature type="region of interest" description="Disordered" evidence="1">
    <location>
        <begin position="209"/>
        <end position="244"/>
    </location>
</feature>
<reference evidence="3" key="1">
    <citation type="submission" date="2023-07" db="EMBL/GenBank/DDBJ databases">
        <title>30 novel species of actinomycetes from the DSMZ collection.</title>
        <authorList>
            <person name="Nouioui I."/>
        </authorList>
    </citation>
    <scope>NUCLEOTIDE SEQUENCE [LARGE SCALE GENOMIC DNA]</scope>
    <source>
        <strain evidence="3">DSM 44399</strain>
    </source>
</reference>
<feature type="compositionally biased region" description="Low complexity" evidence="1">
    <location>
        <begin position="209"/>
        <end position="218"/>
    </location>
</feature>
<sequence>MGGEAAGRTRQRQRERDCAPGRVPAAAGHASEGVLRLEQELQSQGIPIRPEAFRPAGILIEEYQQGSEYSAEGIFVDGRTRVLALTAKATTGPPHFIETGHVLPTPLSPEIARAAREQVAAVLVTVGLRWGCLPRQILGCGARRGAATSGSTNSDGGAYPSPIVLGELHVSLGGDYIYVLTQVVIGVELHGSIFDQMLGRRPELGTGTASGAAAVGSSCPRPAGWRLSTTGQQSSETPGSWRGC</sequence>
<evidence type="ECO:0000256" key="1">
    <source>
        <dbReference type="SAM" id="MobiDB-lite"/>
    </source>
</evidence>
<dbReference type="RefSeq" id="WP_311422188.1">
    <property type="nucleotide sequence ID" value="NZ_JAVREH010000006.1"/>
</dbReference>
<feature type="compositionally biased region" description="Polar residues" evidence="1">
    <location>
        <begin position="227"/>
        <end position="238"/>
    </location>
</feature>
<evidence type="ECO:0000313" key="3">
    <source>
        <dbReference type="Proteomes" id="UP001183176"/>
    </source>
</evidence>
<gene>
    <name evidence="2" type="ORF">RM423_06440</name>
</gene>